<dbReference type="InterPro" id="IPR001017">
    <property type="entry name" value="DH_E1"/>
</dbReference>
<evidence type="ECO:0000313" key="7">
    <source>
        <dbReference type="EMBL" id="MFC3674856.1"/>
    </source>
</evidence>
<dbReference type="RefSeq" id="WP_379722380.1">
    <property type="nucleotide sequence ID" value="NZ_JBHRYJ010000001.1"/>
</dbReference>
<dbReference type="SUPFAM" id="SSF52518">
    <property type="entry name" value="Thiamin diphosphate-binding fold (THDP-binding)"/>
    <property type="match status" value="1"/>
</dbReference>
<dbReference type="Pfam" id="PF00676">
    <property type="entry name" value="E1_dh"/>
    <property type="match status" value="1"/>
</dbReference>
<comment type="caution">
    <text evidence="7">The sequence shown here is derived from an EMBL/GenBank/DDBJ whole genome shotgun (WGS) entry which is preliminary data.</text>
</comment>
<protein>
    <submittedName>
        <fullName evidence="7">Thiamine pyrophosphate-dependent dehydrogenase E1 component subunit alpha</fullName>
    </submittedName>
</protein>
<dbReference type="CDD" id="cd02000">
    <property type="entry name" value="TPP_E1_PDC_ADC_BCADC"/>
    <property type="match status" value="1"/>
</dbReference>
<dbReference type="Gene3D" id="3.40.50.970">
    <property type="match status" value="1"/>
</dbReference>
<name>A0ABV7VDI5_9PROT</name>
<keyword evidence="3" id="KW-0786">Thiamine pyrophosphate</keyword>
<comment type="catalytic activity">
    <reaction evidence="5">
        <text>N(6)-[(R)-lipoyl]-L-lysyl-[protein] + pyruvate + H(+) = N(6)-[(R)-S(8)-acetyldihydrolipoyl]-L-lysyl-[protein] + CO2</text>
        <dbReference type="Rhea" id="RHEA:19189"/>
        <dbReference type="Rhea" id="RHEA-COMP:10474"/>
        <dbReference type="Rhea" id="RHEA-COMP:10478"/>
        <dbReference type="ChEBI" id="CHEBI:15361"/>
        <dbReference type="ChEBI" id="CHEBI:15378"/>
        <dbReference type="ChEBI" id="CHEBI:16526"/>
        <dbReference type="ChEBI" id="CHEBI:83099"/>
        <dbReference type="ChEBI" id="CHEBI:83111"/>
        <dbReference type="EC" id="1.2.4.1"/>
    </reaction>
</comment>
<evidence type="ECO:0000256" key="4">
    <source>
        <dbReference type="ARBA" id="ARBA00025211"/>
    </source>
</evidence>
<dbReference type="EMBL" id="JBHRYJ010000001">
    <property type="protein sequence ID" value="MFC3674856.1"/>
    <property type="molecule type" value="Genomic_DNA"/>
</dbReference>
<evidence type="ECO:0000256" key="1">
    <source>
        <dbReference type="ARBA" id="ARBA00001964"/>
    </source>
</evidence>
<proteinExistence type="predicted"/>
<evidence type="ECO:0000256" key="5">
    <source>
        <dbReference type="ARBA" id="ARBA00051231"/>
    </source>
</evidence>
<evidence type="ECO:0000313" key="8">
    <source>
        <dbReference type="Proteomes" id="UP001595711"/>
    </source>
</evidence>
<dbReference type="InterPro" id="IPR050642">
    <property type="entry name" value="PDH_E1_Alpha_Subunit"/>
</dbReference>
<keyword evidence="2" id="KW-0560">Oxidoreductase</keyword>
<dbReference type="PANTHER" id="PTHR11516:SF60">
    <property type="entry name" value="PYRUVATE DEHYDROGENASE E1 COMPONENT SUBUNIT ALPHA"/>
    <property type="match status" value="1"/>
</dbReference>
<comment type="cofactor">
    <cofactor evidence="1">
        <name>thiamine diphosphate</name>
        <dbReference type="ChEBI" id="CHEBI:58937"/>
    </cofactor>
</comment>
<organism evidence="7 8">
    <name type="scientific">Ferrovibrio xuzhouensis</name>
    <dbReference type="NCBI Taxonomy" id="1576914"/>
    <lineage>
        <taxon>Bacteria</taxon>
        <taxon>Pseudomonadati</taxon>
        <taxon>Pseudomonadota</taxon>
        <taxon>Alphaproteobacteria</taxon>
        <taxon>Rhodospirillales</taxon>
        <taxon>Rhodospirillaceae</taxon>
        <taxon>Ferrovibrio</taxon>
    </lineage>
</organism>
<reference evidence="8" key="1">
    <citation type="journal article" date="2019" name="Int. J. Syst. Evol. Microbiol.">
        <title>The Global Catalogue of Microorganisms (GCM) 10K type strain sequencing project: providing services to taxonomists for standard genome sequencing and annotation.</title>
        <authorList>
            <consortium name="The Broad Institute Genomics Platform"/>
            <consortium name="The Broad Institute Genome Sequencing Center for Infectious Disease"/>
            <person name="Wu L."/>
            <person name="Ma J."/>
        </authorList>
    </citation>
    <scope>NUCLEOTIDE SEQUENCE [LARGE SCALE GENOMIC DNA]</scope>
    <source>
        <strain evidence="8">KCTC 42182</strain>
    </source>
</reference>
<keyword evidence="8" id="KW-1185">Reference proteome</keyword>
<accession>A0ABV7VDI5</accession>
<gene>
    <name evidence="7" type="ORF">ACFOOQ_04820</name>
</gene>
<comment type="function">
    <text evidence="4">The pyruvate dehydrogenase complex catalyzes the overall conversion of pyruvate to acetyl-CoA and CO(2). It contains multiple copies of three enzymatic components: pyruvate dehydrogenase (E1), dihydrolipoamide acetyltransferase (E2) and lipoamide dehydrogenase (E3).</text>
</comment>
<dbReference type="InterPro" id="IPR029061">
    <property type="entry name" value="THDP-binding"/>
</dbReference>
<sequence length="380" mass="40702">MIRGALGSLWNIIIEAGRLAGLSLGRGAPACSRSVKALASRVRVGRERVVFDGVVALISNEERHFALTLFRDILRIRLIEEAIASRYAEQEMRCPVHLSIGQEAAAVGMCAALTPDDRMFSTHRCHAHYLAKGGDLKAMMAEIYGKAAGCVGGRGGSMHLQDQAAGLMASVPIVGGSIPMAVGTALSDSLDGNDRVSVACFGDAAIEEGVFHESMNFAELRKLPVIFLLENNLYSVYTPLAERQPARPLTDCARAFGMTAEAVDGNDALAVHATAAAAVARARAGQGPTLLVLSTYRWREHCGPNYDNSIGYRTEAEFEAWKVRDPLAVLRAQLTQAGAIDAAVEARLVDELTGEIDAVFEFARSAPFPVPAQAQEFVYA</sequence>
<evidence type="ECO:0000256" key="3">
    <source>
        <dbReference type="ARBA" id="ARBA00023052"/>
    </source>
</evidence>
<dbReference type="PANTHER" id="PTHR11516">
    <property type="entry name" value="PYRUVATE DEHYDROGENASE E1 COMPONENT, ALPHA SUBUNIT BACTERIAL AND ORGANELLAR"/>
    <property type="match status" value="1"/>
</dbReference>
<dbReference type="Proteomes" id="UP001595711">
    <property type="component" value="Unassembled WGS sequence"/>
</dbReference>
<evidence type="ECO:0000256" key="2">
    <source>
        <dbReference type="ARBA" id="ARBA00023002"/>
    </source>
</evidence>
<evidence type="ECO:0000259" key="6">
    <source>
        <dbReference type="Pfam" id="PF00676"/>
    </source>
</evidence>
<feature type="domain" description="Dehydrogenase E1 component" evidence="6">
    <location>
        <begin position="75"/>
        <end position="370"/>
    </location>
</feature>